<gene>
    <name evidence="2" type="ORF">ACPOL_0840</name>
</gene>
<organism evidence="2 3">
    <name type="scientific">Acidisarcina polymorpha</name>
    <dbReference type="NCBI Taxonomy" id="2211140"/>
    <lineage>
        <taxon>Bacteria</taxon>
        <taxon>Pseudomonadati</taxon>
        <taxon>Acidobacteriota</taxon>
        <taxon>Terriglobia</taxon>
        <taxon>Terriglobales</taxon>
        <taxon>Acidobacteriaceae</taxon>
        <taxon>Acidisarcina</taxon>
    </lineage>
</organism>
<name>A0A2Z5FTN8_9BACT</name>
<dbReference type="PANTHER" id="PTHR43162:SF1">
    <property type="entry name" value="PRESTALK A DIFFERENTIATION PROTEIN A"/>
    <property type="match status" value="1"/>
</dbReference>
<accession>A0A2Z5FTN8</accession>
<evidence type="ECO:0000313" key="2">
    <source>
        <dbReference type="EMBL" id="AXC10199.1"/>
    </source>
</evidence>
<dbReference type="PANTHER" id="PTHR43162">
    <property type="match status" value="1"/>
</dbReference>
<dbReference type="InterPro" id="IPR051604">
    <property type="entry name" value="Ergot_Alk_Oxidoreductase"/>
</dbReference>
<dbReference type="Gene3D" id="3.40.50.720">
    <property type="entry name" value="NAD(P)-binding Rossmann-like Domain"/>
    <property type="match status" value="1"/>
</dbReference>
<dbReference type="RefSeq" id="WP_114205878.1">
    <property type="nucleotide sequence ID" value="NZ_CP030840.1"/>
</dbReference>
<dbReference type="Pfam" id="PF05368">
    <property type="entry name" value="NmrA"/>
    <property type="match status" value="1"/>
</dbReference>
<dbReference type="KEGG" id="abas:ACPOL_0840"/>
<evidence type="ECO:0000259" key="1">
    <source>
        <dbReference type="Pfam" id="PF05368"/>
    </source>
</evidence>
<keyword evidence="3" id="KW-1185">Reference proteome</keyword>
<dbReference type="Proteomes" id="UP000253606">
    <property type="component" value="Chromosome"/>
</dbReference>
<dbReference type="EMBL" id="CP030840">
    <property type="protein sequence ID" value="AXC10199.1"/>
    <property type="molecule type" value="Genomic_DNA"/>
</dbReference>
<dbReference type="AlphaFoldDB" id="A0A2Z5FTN8"/>
<dbReference type="InterPro" id="IPR036291">
    <property type="entry name" value="NAD(P)-bd_dom_sf"/>
</dbReference>
<dbReference type="InterPro" id="IPR008030">
    <property type="entry name" value="NmrA-like"/>
</dbReference>
<reference evidence="2 3" key="1">
    <citation type="journal article" date="2018" name="Front. Microbiol.">
        <title>Hydrolytic Capabilities as a Key to Environmental Success: Chitinolytic and Cellulolytic Acidobacteria From Acidic Sub-arctic Soils and Boreal Peatlands.</title>
        <authorList>
            <person name="Belova S.E."/>
            <person name="Ravin N.V."/>
            <person name="Pankratov T.A."/>
            <person name="Rakitin A.L."/>
            <person name="Ivanova A.A."/>
            <person name="Beletsky A.V."/>
            <person name="Mardanov A.V."/>
            <person name="Sinninghe Damste J.S."/>
            <person name="Dedysh S.N."/>
        </authorList>
    </citation>
    <scope>NUCLEOTIDE SEQUENCE [LARGE SCALE GENOMIC DNA]</scope>
    <source>
        <strain evidence="2 3">SBC82</strain>
    </source>
</reference>
<dbReference type="OrthoDB" id="9794300at2"/>
<evidence type="ECO:0000313" key="3">
    <source>
        <dbReference type="Proteomes" id="UP000253606"/>
    </source>
</evidence>
<dbReference type="Gene3D" id="3.90.25.10">
    <property type="entry name" value="UDP-galactose 4-epimerase, domain 1"/>
    <property type="match status" value="1"/>
</dbReference>
<proteinExistence type="predicted"/>
<feature type="domain" description="NmrA-like" evidence="1">
    <location>
        <begin position="10"/>
        <end position="247"/>
    </location>
</feature>
<sequence length="314" mass="34497">MGSNENIERKPRILVLGSTGRTGKAVIANLEHMRDSVEVIYSSRNSEQVEAWKREGKEAVHLDLDIPQTFPAALVGIDRLFLATGYTVAMVHQSKNIVDAAADAGVQFIVHLGIFGNGRMTDPHFAWHEMVERYIEGRGVAWAHLHPHFFMDNLLTTTPIVDGKFFWFAGDQPVGWIAPDDLAAVAAQVLAEGPKRHSGKQYWLSTDVLNGTEAAAEIAAGLGQPVHGVVLTPKDLIAQVTAGAITFPPSIEATYAASMLEWVRQTYEGLLNFGGVTTTVEDLTRRKPLRLRQWVEQNREAVLAAGTRKLQEAV</sequence>
<protein>
    <recommendedName>
        <fullName evidence="1">NmrA-like domain-containing protein</fullName>
    </recommendedName>
</protein>
<dbReference type="SUPFAM" id="SSF51735">
    <property type="entry name" value="NAD(P)-binding Rossmann-fold domains"/>
    <property type="match status" value="1"/>
</dbReference>